<organism evidence="1 2">
    <name type="scientific">Litoreibacter albidus</name>
    <dbReference type="NCBI Taxonomy" id="670155"/>
    <lineage>
        <taxon>Bacteria</taxon>
        <taxon>Pseudomonadati</taxon>
        <taxon>Pseudomonadota</taxon>
        <taxon>Alphaproteobacteria</taxon>
        <taxon>Rhodobacterales</taxon>
        <taxon>Roseobacteraceae</taxon>
        <taxon>Litoreibacter</taxon>
    </lineage>
</organism>
<proteinExistence type="predicted"/>
<evidence type="ECO:0000313" key="1">
    <source>
        <dbReference type="EMBL" id="SDX01275.1"/>
    </source>
</evidence>
<accession>A0A1H2Y8I6</accession>
<dbReference type="Proteomes" id="UP000199441">
    <property type="component" value="Unassembled WGS sequence"/>
</dbReference>
<sequence>MTVNALSEPVKLTATMSPLQKNRTLNDHFRKTAKGGIVSISWGIHMLGRAEADTIMKKLGGAEGDSSCDAGSEHDSGEITVNSRRIYWEINYYNKAFDDMSLDSTNPDQTTRFMTLLLDSEL</sequence>
<reference evidence="2" key="1">
    <citation type="submission" date="2016-10" db="EMBL/GenBank/DDBJ databases">
        <authorList>
            <person name="Varghese N."/>
            <person name="Submissions S."/>
        </authorList>
    </citation>
    <scope>NUCLEOTIDE SEQUENCE [LARGE SCALE GENOMIC DNA]</scope>
    <source>
        <strain evidence="2">DSM 26922</strain>
    </source>
</reference>
<protein>
    <recommendedName>
        <fullName evidence="3">DUF3768 domain-containing protein</fullName>
    </recommendedName>
</protein>
<dbReference type="AlphaFoldDB" id="A0A1H2Y8I6"/>
<dbReference type="EMBL" id="FNOI01000003">
    <property type="protein sequence ID" value="SDX01275.1"/>
    <property type="molecule type" value="Genomic_DNA"/>
</dbReference>
<dbReference type="Pfam" id="PF12599">
    <property type="entry name" value="DUF3768"/>
    <property type="match status" value="1"/>
</dbReference>
<evidence type="ECO:0008006" key="3">
    <source>
        <dbReference type="Google" id="ProtNLM"/>
    </source>
</evidence>
<dbReference type="STRING" id="670155.SAMN04488001_2247"/>
<evidence type="ECO:0000313" key="2">
    <source>
        <dbReference type="Proteomes" id="UP000199441"/>
    </source>
</evidence>
<name>A0A1H2Y8I6_9RHOB</name>
<gene>
    <name evidence="1" type="ORF">SAMN04488001_2247</name>
</gene>
<keyword evidence="2" id="KW-1185">Reference proteome</keyword>
<dbReference type="InterPro" id="IPR022243">
    <property type="entry name" value="DUF3768"/>
</dbReference>